<sequence>MAFTLGASSVSIATESSIESPVSVTIELVAPAPKRSGNGIAYATSTLMRMTATPMSILRLPTSPIGTVTRSSGQARKRDQSYVRYEERSI</sequence>
<protein>
    <submittedName>
        <fullName evidence="2">Uncharacterized protein</fullName>
    </submittedName>
</protein>
<keyword evidence="3" id="KW-1185">Reference proteome</keyword>
<comment type="caution">
    <text evidence="2">The sequence shown here is derived from an EMBL/GenBank/DDBJ whole genome shotgun (WGS) entry which is preliminary data.</text>
</comment>
<accession>M0DQU1</accession>
<reference evidence="2 3" key="1">
    <citation type="journal article" date="2014" name="PLoS Genet.">
        <title>Phylogenetically driven sequencing of extremely halophilic archaea reveals strategies for static and dynamic osmo-response.</title>
        <authorList>
            <person name="Becker E.A."/>
            <person name="Seitzer P.M."/>
            <person name="Tritt A."/>
            <person name="Larsen D."/>
            <person name="Krusor M."/>
            <person name="Yao A.I."/>
            <person name="Wu D."/>
            <person name="Madern D."/>
            <person name="Eisen J.A."/>
            <person name="Darling A.E."/>
            <person name="Facciotti M.T."/>
        </authorList>
    </citation>
    <scope>NUCLEOTIDE SEQUENCE [LARGE SCALE GENOMIC DNA]</scope>
    <source>
        <strain evidence="2 3">DSM 1137</strain>
    </source>
</reference>
<dbReference type="Proteomes" id="UP000011514">
    <property type="component" value="Unassembled WGS sequence"/>
</dbReference>
<feature type="compositionally biased region" description="Basic and acidic residues" evidence="1">
    <location>
        <begin position="76"/>
        <end position="90"/>
    </location>
</feature>
<evidence type="ECO:0000313" key="3">
    <source>
        <dbReference type="Proteomes" id="UP000011514"/>
    </source>
</evidence>
<proteinExistence type="predicted"/>
<name>M0DQU1_9EURY</name>
<dbReference type="AlphaFoldDB" id="M0DQU1"/>
<dbReference type="EMBL" id="AOJE01000060">
    <property type="protein sequence ID" value="ELZ37881.1"/>
    <property type="molecule type" value="Genomic_DNA"/>
</dbReference>
<feature type="compositionally biased region" description="Polar residues" evidence="1">
    <location>
        <begin position="64"/>
        <end position="74"/>
    </location>
</feature>
<feature type="region of interest" description="Disordered" evidence="1">
    <location>
        <begin position="62"/>
        <end position="90"/>
    </location>
</feature>
<gene>
    <name evidence="2" type="ORF">C471_12286</name>
</gene>
<organism evidence="2 3">
    <name type="scientific">Halorubrum saccharovorum DSM 1137</name>
    <dbReference type="NCBI Taxonomy" id="1227484"/>
    <lineage>
        <taxon>Archaea</taxon>
        <taxon>Methanobacteriati</taxon>
        <taxon>Methanobacteriota</taxon>
        <taxon>Stenosarchaea group</taxon>
        <taxon>Halobacteria</taxon>
        <taxon>Halobacteriales</taxon>
        <taxon>Haloferacaceae</taxon>
        <taxon>Halorubrum</taxon>
    </lineage>
</organism>
<evidence type="ECO:0000313" key="2">
    <source>
        <dbReference type="EMBL" id="ELZ37881.1"/>
    </source>
</evidence>
<dbReference type="STRING" id="1227484.C471_12286"/>
<evidence type="ECO:0000256" key="1">
    <source>
        <dbReference type="SAM" id="MobiDB-lite"/>
    </source>
</evidence>